<organism evidence="1 2">
    <name type="scientific">Mycobacteroides salmoniphilum</name>
    <dbReference type="NCBI Taxonomy" id="404941"/>
    <lineage>
        <taxon>Bacteria</taxon>
        <taxon>Bacillati</taxon>
        <taxon>Actinomycetota</taxon>
        <taxon>Actinomycetes</taxon>
        <taxon>Mycobacteriales</taxon>
        <taxon>Mycobacteriaceae</taxon>
        <taxon>Mycobacteroides</taxon>
    </lineage>
</organism>
<proteinExistence type="predicted"/>
<dbReference type="Proteomes" id="UP000294604">
    <property type="component" value="Unassembled WGS sequence"/>
</dbReference>
<dbReference type="STRING" id="404941.GCA_002013645_01617"/>
<evidence type="ECO:0000313" key="2">
    <source>
        <dbReference type="Proteomes" id="UP000294604"/>
    </source>
</evidence>
<sequence length="51" mass="5706">MATRVSVSPSVLMVALRVRWQLNTIIETPQALAIDAQTVNRLGRVRGRSWS</sequence>
<name>A0A4R8SXC7_9MYCO</name>
<protein>
    <submittedName>
        <fullName evidence="1">Uncharacterized protein</fullName>
    </submittedName>
</protein>
<reference evidence="1 2" key="1">
    <citation type="journal article" date="2019" name="Sci. Rep.">
        <title>Extended insight into the Mycobacterium chelonae-abscessus complex through whole genome sequencing of Mycobacterium salmoniphilum outbreak and Mycobacterium salmoniphilum-like strains.</title>
        <authorList>
            <person name="Behra P.R.K."/>
            <person name="Das S."/>
            <person name="Pettersson B.M.F."/>
            <person name="Shirreff L."/>
            <person name="DuCote T."/>
            <person name="Jacobsson K.G."/>
            <person name="Ennis D.G."/>
            <person name="Kirsebom L.A."/>
        </authorList>
    </citation>
    <scope>NUCLEOTIDE SEQUENCE [LARGE SCALE GENOMIC DNA]</scope>
    <source>
        <strain evidence="1 2">CCUG 60884</strain>
    </source>
</reference>
<dbReference type="EMBL" id="PECL01000006">
    <property type="protein sequence ID" value="TEA07983.1"/>
    <property type="molecule type" value="Genomic_DNA"/>
</dbReference>
<comment type="caution">
    <text evidence="1">The sequence shown here is derived from an EMBL/GenBank/DDBJ whole genome shotgun (WGS) entry which is preliminary data.</text>
</comment>
<dbReference type="OrthoDB" id="3268863at2"/>
<dbReference type="RefSeq" id="WP_134081301.1">
    <property type="nucleotide sequence ID" value="NZ_PECJ01000014.1"/>
</dbReference>
<gene>
    <name evidence="1" type="ORF">CCUG60884_00461</name>
</gene>
<accession>A0A4R8SXC7</accession>
<evidence type="ECO:0000313" key="1">
    <source>
        <dbReference type="EMBL" id="TEA07983.1"/>
    </source>
</evidence>
<dbReference type="AlphaFoldDB" id="A0A4R8SXC7"/>